<feature type="domain" description="Phorbol-ester/DAG-type" evidence="10">
    <location>
        <begin position="644"/>
        <end position="689"/>
    </location>
</feature>
<dbReference type="GO" id="GO:0005829">
    <property type="term" value="C:cytosol"/>
    <property type="evidence" value="ECO:0007669"/>
    <property type="project" value="UniProtKB-ARBA"/>
</dbReference>
<dbReference type="InterPro" id="IPR008936">
    <property type="entry name" value="Rho_GTPase_activation_prot"/>
</dbReference>
<evidence type="ECO:0000313" key="14">
    <source>
        <dbReference type="Proteomes" id="UP000261380"/>
    </source>
</evidence>
<keyword evidence="3" id="KW-0863">Zinc-finger</keyword>
<dbReference type="SUPFAM" id="SSF57889">
    <property type="entry name" value="Cysteine-rich domain"/>
    <property type="match status" value="1"/>
</dbReference>
<dbReference type="InterPro" id="IPR031160">
    <property type="entry name" value="F_BAR_dom"/>
</dbReference>
<feature type="compositionally biased region" description="Polar residues" evidence="9">
    <location>
        <begin position="357"/>
        <end position="373"/>
    </location>
</feature>
<feature type="compositionally biased region" description="Pro residues" evidence="9">
    <location>
        <begin position="1258"/>
        <end position="1267"/>
    </location>
</feature>
<feature type="compositionally biased region" description="Polar residues" evidence="9">
    <location>
        <begin position="8"/>
        <end position="17"/>
    </location>
</feature>
<keyword evidence="2" id="KW-0479">Metal-binding</keyword>
<organism evidence="13 14">
    <name type="scientific">Xiphophorus couchianus</name>
    <name type="common">Monterrey platyfish</name>
    <dbReference type="NCBI Taxonomy" id="32473"/>
    <lineage>
        <taxon>Eukaryota</taxon>
        <taxon>Metazoa</taxon>
        <taxon>Chordata</taxon>
        <taxon>Craniata</taxon>
        <taxon>Vertebrata</taxon>
        <taxon>Euteleostomi</taxon>
        <taxon>Actinopterygii</taxon>
        <taxon>Neopterygii</taxon>
        <taxon>Teleostei</taxon>
        <taxon>Neoteleostei</taxon>
        <taxon>Acanthomorphata</taxon>
        <taxon>Ovalentaria</taxon>
        <taxon>Atherinomorphae</taxon>
        <taxon>Cyprinodontiformes</taxon>
        <taxon>Poeciliidae</taxon>
        <taxon>Poeciliinae</taxon>
        <taxon>Xiphophorus</taxon>
    </lineage>
</organism>
<dbReference type="GO" id="GO:0005096">
    <property type="term" value="F:GTPase activator activity"/>
    <property type="evidence" value="ECO:0007669"/>
    <property type="project" value="UniProtKB-KW"/>
</dbReference>
<feature type="compositionally biased region" description="Polar residues" evidence="9">
    <location>
        <begin position="489"/>
        <end position="515"/>
    </location>
</feature>
<evidence type="ECO:0000259" key="10">
    <source>
        <dbReference type="PROSITE" id="PS50081"/>
    </source>
</evidence>
<dbReference type="SMART" id="SM00109">
    <property type="entry name" value="C1"/>
    <property type="match status" value="1"/>
</dbReference>
<evidence type="ECO:0000313" key="13">
    <source>
        <dbReference type="Ensembl" id="ENSXCOP00000025750.1"/>
    </source>
</evidence>
<evidence type="ECO:0000259" key="11">
    <source>
        <dbReference type="PROSITE" id="PS50238"/>
    </source>
</evidence>
<keyword evidence="14" id="KW-1185">Reference proteome</keyword>
<feature type="domain" description="Rho-GAP" evidence="11">
    <location>
        <begin position="703"/>
        <end position="918"/>
    </location>
</feature>
<evidence type="ECO:0000256" key="8">
    <source>
        <dbReference type="PROSITE-ProRule" id="PRU01077"/>
    </source>
</evidence>
<feature type="compositionally biased region" description="Low complexity" evidence="9">
    <location>
        <begin position="1197"/>
        <end position="1229"/>
    </location>
</feature>
<dbReference type="InterPro" id="IPR051025">
    <property type="entry name" value="RhoGAP"/>
</dbReference>
<dbReference type="PANTHER" id="PTHR15228:SF7">
    <property type="entry name" value="RHO GTPASE-ACTIVATING PROTEIN 29"/>
    <property type="match status" value="1"/>
</dbReference>
<dbReference type="PANTHER" id="PTHR15228">
    <property type="entry name" value="SPERMATHECAL PHYSIOLOGY VARIANT"/>
    <property type="match status" value="1"/>
</dbReference>
<dbReference type="GO" id="GO:0007165">
    <property type="term" value="P:signal transduction"/>
    <property type="evidence" value="ECO:0007669"/>
    <property type="project" value="InterPro"/>
</dbReference>
<dbReference type="Gene3D" id="1.10.555.10">
    <property type="entry name" value="Rho GTPase activation protein"/>
    <property type="match status" value="1"/>
</dbReference>
<dbReference type="SMART" id="SM00324">
    <property type="entry name" value="RhoGAP"/>
    <property type="match status" value="1"/>
</dbReference>
<keyword evidence="1" id="KW-0343">GTPase activation</keyword>
<feature type="region of interest" description="Disordered" evidence="9">
    <location>
        <begin position="1142"/>
        <end position="1281"/>
    </location>
</feature>
<feature type="compositionally biased region" description="Basic and acidic residues" evidence="9">
    <location>
        <begin position="328"/>
        <end position="356"/>
    </location>
</feature>
<feature type="compositionally biased region" description="Polar residues" evidence="9">
    <location>
        <begin position="1002"/>
        <end position="1027"/>
    </location>
</feature>
<proteinExistence type="predicted"/>
<dbReference type="CDD" id="cd20816">
    <property type="entry name" value="C1_GMIP-like"/>
    <property type="match status" value="1"/>
</dbReference>
<keyword evidence="4" id="KW-0862">Zinc</keyword>
<feature type="region of interest" description="Disordered" evidence="9">
    <location>
        <begin position="488"/>
        <end position="616"/>
    </location>
</feature>
<sequence length="1298" mass="144057">TDGGGGSSSNSAMTLNVQPKEHFKKSVSPRSTKTWTMGRSTKNPTSLSNMGLPTRLMGAPGVDSDYFLQLVNDVRWFADVLLNLKDAFQHKDNLEGLPELVQERLAELLRVLKTVIGKHRTLNSADILGAAGTVIAKVKGINFKEVNSENKQAIFSEIHTSIDTLAFTFGNVVSDFLMGDVDSSSGLGIPQTRRSRSFDNVSLSKEEEVDLALQKNESGVESALLYAKTLSKYIKDLLGCMEKRLAMDVEYAKSYAKMAESATTLASQQDYMPLSDIYASTFKNEIEYNQLLIQTSLALQSNKFIQPLQARKNELDKLRKDIKEQWQREQKKMQEVDTTLRKARALNDQRKEEYRKAQSSTNRSQEEQSSTGNKQLEKKRKLEEEAMQKAEEAQYHFQSCRADAGVKRMDLANTKSTILTQIREMIFQCDLTLKAVSVNWFQMQQVQTVSLPTHFQALSENAKLYEPGGCYANFVRNLPKNLPKEHLQSGFTKRSQGSTHSSHGNLSQGSITSCDVLSGDDVDHSLHRPSKISERRSNSSTDIPGIQAPLRAWTSSSQGGMCSDSESAGGSSESRSMDSPTASPGDFKRRLPRTPSTGTMSSADDLDDREPLSPFDNGLVEMVTETLGSPGPFRNTQMSKAAQTHKLRKLRAPSKCRECDSLVVFHGAECEECSLTCHKKCLETLPIQCGHKKLQGRLQLFGIDFAQAAKNCPDGIPFIIKKCTTEIESRALNIKGIYRVNGAKSRVEKLCQAFENGKDLVELSELSPHDISNVLKLYLRQLPEPLIQYRFYNNLIGLAKECQRVIAEEADKPPSSQAGEKGAPSAQMSRVLLKIKDLLRQLPTTNYRTLRYLITHLNRVSKQADENKMNASNLGIIFGPTLVKPRQIDAEVSLSSLVDYPCQALMVEMMVRHFHMIFDATTPPGSEITTTSAQASPRLTPQEKVRQLSRHSTSLTDIKESAKVYKRYSSVIPSSHILDEVHEVQAGKDQSDSSAAEKLNGLHTSSGREVQRSTLALNRPSSSLSYHTNTLPTKVQLRNQVVRHVSRPISMPLERLLTPAQIAERNNRNKTDVVDGISTQRDTETIQEIPEPERARQSGSSRISTYYITPFIDTQTMQRRTWDKKYKHYDMTSRTAMIVANLPPTSSGLQPMKSVWSSKSEKDAESSASGSPKVSLTLRAPRTLQPPPGTFYIPPVSSSSRSRTLSSWTTTTATSALLTSTNTSPAASPSTPPVKTHHQTQDSTDSAIDPGVSTSPTLSPPQSPSPSSPDDLSPTGTKPIYQRLQLLQENEHREAHFV</sequence>
<evidence type="ECO:0000256" key="5">
    <source>
        <dbReference type="ARBA" id="ARBA00023054"/>
    </source>
</evidence>
<dbReference type="PROSITE" id="PS50081">
    <property type="entry name" value="ZF_DAG_PE_2"/>
    <property type="match status" value="1"/>
</dbReference>
<dbReference type="Pfam" id="PF24235">
    <property type="entry name" value="RHG29_45_N"/>
    <property type="match status" value="1"/>
</dbReference>
<evidence type="ECO:0000256" key="9">
    <source>
        <dbReference type="SAM" id="MobiDB-lite"/>
    </source>
</evidence>
<feature type="region of interest" description="Disordered" evidence="9">
    <location>
        <begin position="925"/>
        <end position="952"/>
    </location>
</feature>
<dbReference type="InterPro" id="IPR000198">
    <property type="entry name" value="RhoGAP_dom"/>
</dbReference>
<dbReference type="Pfam" id="PF00130">
    <property type="entry name" value="C1_1"/>
    <property type="match status" value="1"/>
</dbReference>
<feature type="compositionally biased region" description="Polar residues" evidence="9">
    <location>
        <begin position="925"/>
        <end position="939"/>
    </location>
</feature>
<feature type="compositionally biased region" description="Basic and acidic residues" evidence="9">
    <location>
        <begin position="521"/>
        <end position="537"/>
    </location>
</feature>
<dbReference type="PROSITE" id="PS00479">
    <property type="entry name" value="ZF_DAG_PE_1"/>
    <property type="match status" value="1"/>
</dbReference>
<dbReference type="GO" id="GO:0008270">
    <property type="term" value="F:zinc ion binding"/>
    <property type="evidence" value="ECO:0007669"/>
    <property type="project" value="UniProtKB-KW"/>
</dbReference>
<feature type="region of interest" description="Disordered" evidence="9">
    <location>
        <begin position="328"/>
        <end position="385"/>
    </location>
</feature>
<dbReference type="InterPro" id="IPR046349">
    <property type="entry name" value="C1-like_sf"/>
</dbReference>
<dbReference type="STRING" id="32473.ENSXCOP00000025750"/>
<name>A0A3B5MZ45_9TELE</name>
<dbReference type="InterPro" id="IPR054713">
    <property type="entry name" value="GMIP/FCHO2-like_FCH"/>
</dbReference>
<dbReference type="GO" id="GO:0051056">
    <property type="term" value="P:regulation of small GTPase mediated signal transduction"/>
    <property type="evidence" value="ECO:0007669"/>
    <property type="project" value="UniProtKB-ARBA"/>
</dbReference>
<dbReference type="InterPro" id="IPR002219">
    <property type="entry name" value="PKC_DAG/PE"/>
</dbReference>
<reference evidence="13" key="1">
    <citation type="submission" date="2025-08" db="UniProtKB">
        <authorList>
            <consortium name="Ensembl"/>
        </authorList>
    </citation>
    <scope>IDENTIFICATION</scope>
</reference>
<dbReference type="Pfam" id="PF00620">
    <property type="entry name" value="RhoGAP"/>
    <property type="match status" value="1"/>
</dbReference>
<evidence type="ECO:0000256" key="4">
    <source>
        <dbReference type="ARBA" id="ARBA00022833"/>
    </source>
</evidence>
<dbReference type="FunFam" id="1.10.555.10:FF:000016">
    <property type="entry name" value="Rho GTPase activating protein 29"/>
    <property type="match status" value="1"/>
</dbReference>
<feature type="compositionally biased region" description="Polar residues" evidence="9">
    <location>
        <begin position="28"/>
        <end position="51"/>
    </location>
</feature>
<dbReference type="InterPro" id="IPR027267">
    <property type="entry name" value="AH/BAR_dom_sf"/>
</dbReference>
<dbReference type="GeneTree" id="ENSGT00950000183110"/>
<protein>
    <recommendedName>
        <fullName evidence="6">Rho GTPase-activating protein 29</fullName>
    </recommendedName>
    <alternativeName>
        <fullName evidence="7">Rho-type GTPase-activating protein 29</fullName>
    </alternativeName>
</protein>
<evidence type="ECO:0000256" key="6">
    <source>
        <dbReference type="ARBA" id="ARBA00040783"/>
    </source>
</evidence>
<reference evidence="13" key="2">
    <citation type="submission" date="2025-09" db="UniProtKB">
        <authorList>
            <consortium name="Ensembl"/>
        </authorList>
    </citation>
    <scope>IDENTIFICATION</scope>
</reference>
<dbReference type="Pfam" id="PF22699">
    <property type="entry name" value="GMIP-like_FCH"/>
    <property type="match status" value="1"/>
</dbReference>
<accession>A0A3B5MZ45</accession>
<feature type="domain" description="F-BAR" evidence="12">
    <location>
        <begin position="207"/>
        <end position="470"/>
    </location>
</feature>
<keyword evidence="5 8" id="KW-0175">Coiled coil</keyword>
<evidence type="ECO:0000256" key="1">
    <source>
        <dbReference type="ARBA" id="ARBA00022468"/>
    </source>
</evidence>
<feature type="compositionally biased region" description="Low complexity" evidence="9">
    <location>
        <begin position="563"/>
        <end position="579"/>
    </location>
</feature>
<dbReference type="Gene3D" id="1.20.1270.60">
    <property type="entry name" value="Arfaptin homology (AH) domain/BAR domain"/>
    <property type="match status" value="1"/>
</dbReference>
<evidence type="ECO:0000256" key="3">
    <source>
        <dbReference type="ARBA" id="ARBA00022771"/>
    </source>
</evidence>
<dbReference type="SUPFAM" id="SSF48350">
    <property type="entry name" value="GTPase activation domain, GAP"/>
    <property type="match status" value="1"/>
</dbReference>
<dbReference type="PROSITE" id="PS51741">
    <property type="entry name" value="F_BAR"/>
    <property type="match status" value="1"/>
</dbReference>
<dbReference type="Proteomes" id="UP000261380">
    <property type="component" value="Unplaced"/>
</dbReference>
<feature type="region of interest" description="Disordered" evidence="9">
    <location>
        <begin position="1001"/>
        <end position="1027"/>
    </location>
</feature>
<dbReference type="InterPro" id="IPR057028">
    <property type="entry name" value="RHG29_45_N"/>
</dbReference>
<feature type="region of interest" description="Disordered" evidence="9">
    <location>
        <begin position="1"/>
        <end position="52"/>
    </location>
</feature>
<dbReference type="Ensembl" id="ENSXCOT00000026060.1">
    <property type="protein sequence ID" value="ENSXCOP00000025750.1"/>
    <property type="gene ID" value="ENSXCOG00000019244.1"/>
</dbReference>
<dbReference type="PROSITE" id="PS50238">
    <property type="entry name" value="RHOGAP"/>
    <property type="match status" value="1"/>
</dbReference>
<dbReference type="SUPFAM" id="SSF103657">
    <property type="entry name" value="BAR/IMD domain-like"/>
    <property type="match status" value="1"/>
</dbReference>
<evidence type="ECO:0000256" key="2">
    <source>
        <dbReference type="ARBA" id="ARBA00022723"/>
    </source>
</evidence>
<evidence type="ECO:0000256" key="7">
    <source>
        <dbReference type="ARBA" id="ARBA00042921"/>
    </source>
</evidence>
<evidence type="ECO:0000259" key="12">
    <source>
        <dbReference type="PROSITE" id="PS51741"/>
    </source>
</evidence>